<evidence type="ECO:0008006" key="4">
    <source>
        <dbReference type="Google" id="ProtNLM"/>
    </source>
</evidence>
<dbReference type="AlphaFoldDB" id="A0A7W4VFI4"/>
<evidence type="ECO:0000256" key="1">
    <source>
        <dbReference type="SAM" id="MobiDB-lite"/>
    </source>
</evidence>
<dbReference type="RefSeq" id="WP_183300707.1">
    <property type="nucleotide sequence ID" value="NZ_JACHWF010000009.1"/>
</dbReference>
<comment type="caution">
    <text evidence="2">The sequence shown here is derived from an EMBL/GenBank/DDBJ whole genome shotgun (WGS) entry which is preliminary data.</text>
</comment>
<reference evidence="2 3" key="1">
    <citation type="submission" date="2020-08" db="EMBL/GenBank/DDBJ databases">
        <title>Genomic Encyclopedia of Type Strains, Phase IV (KMG-V): Genome sequencing to study the core and pangenomes of soil and plant-associated prokaryotes.</title>
        <authorList>
            <person name="Whitman W."/>
        </authorList>
    </citation>
    <scope>NUCLEOTIDE SEQUENCE [LARGE SCALE GENOMIC DNA]</scope>
    <source>
        <strain evidence="2 3">SLV-2362</strain>
    </source>
</reference>
<evidence type="ECO:0000313" key="2">
    <source>
        <dbReference type="EMBL" id="MBB3010668.1"/>
    </source>
</evidence>
<organism evidence="2 3">
    <name type="scientific">Cupriavidus alkaliphilus</name>
    <dbReference type="NCBI Taxonomy" id="942866"/>
    <lineage>
        <taxon>Bacteria</taxon>
        <taxon>Pseudomonadati</taxon>
        <taxon>Pseudomonadota</taxon>
        <taxon>Betaproteobacteria</taxon>
        <taxon>Burkholderiales</taxon>
        <taxon>Burkholderiaceae</taxon>
        <taxon>Cupriavidus</taxon>
    </lineage>
</organism>
<dbReference type="EMBL" id="JACHWF010000009">
    <property type="protein sequence ID" value="MBB3010668.1"/>
    <property type="molecule type" value="Genomic_DNA"/>
</dbReference>
<accession>A0A7W4VFI4</accession>
<sequence length="316" mass="34462">MSNTASLPLTPADCDLRDFAFMPLDVQRLRDSELAANETPEACWAALLLWSASWHQVPAGSIPNDDMWIAKHAGYQLRGKIDKSWKSVRDGALRGWVECADGRLYHPVVAEKARDAWQAKLEQRYRTECARIKKHNDRHEGANVPKPTFDEWLSQGCPQGQPLFVPRDTTGQAGDTGGDNPSKRQGEGQGQGDSNSAPDGAGGQPPVTTAKPKSPEDLVKAEVWRAAVSVLENGGCPHSQCRTFMGKLVVDYTFPIVREAVAAAVTAQPADAREYLKACCQRLIGERRAPNRQEALEANNRAVADRLAAELVGAAQ</sequence>
<keyword evidence="3" id="KW-1185">Reference proteome</keyword>
<feature type="region of interest" description="Disordered" evidence="1">
    <location>
        <begin position="136"/>
        <end position="217"/>
    </location>
</feature>
<proteinExistence type="predicted"/>
<protein>
    <recommendedName>
        <fullName evidence="4">DUF1376 domain-containing protein</fullName>
    </recommendedName>
</protein>
<evidence type="ECO:0000313" key="3">
    <source>
        <dbReference type="Proteomes" id="UP000578036"/>
    </source>
</evidence>
<dbReference type="Proteomes" id="UP000578036">
    <property type="component" value="Unassembled WGS sequence"/>
</dbReference>
<gene>
    <name evidence="2" type="ORF">FHX61_005349</name>
</gene>
<name>A0A7W4VFI4_9BURK</name>